<dbReference type="InterPro" id="IPR042532">
    <property type="entry name" value="EXOC3/Sec6_C"/>
</dbReference>
<feature type="compositionally biased region" description="Basic and acidic residues" evidence="2">
    <location>
        <begin position="177"/>
        <end position="204"/>
    </location>
</feature>
<dbReference type="GO" id="GO:0000145">
    <property type="term" value="C:exocyst"/>
    <property type="evidence" value="ECO:0007669"/>
    <property type="project" value="InterPro"/>
</dbReference>
<dbReference type="AlphaFoldDB" id="A0A3B3BD72"/>
<feature type="compositionally biased region" description="Basic residues" evidence="2">
    <location>
        <begin position="159"/>
        <end position="176"/>
    </location>
</feature>
<organism evidence="3 4">
    <name type="scientific">Oryzias melastigma</name>
    <name type="common">Marine medaka</name>
    <dbReference type="NCBI Taxonomy" id="30732"/>
    <lineage>
        <taxon>Eukaryota</taxon>
        <taxon>Metazoa</taxon>
        <taxon>Chordata</taxon>
        <taxon>Craniata</taxon>
        <taxon>Vertebrata</taxon>
        <taxon>Euteleostomi</taxon>
        <taxon>Actinopterygii</taxon>
        <taxon>Neopterygii</taxon>
        <taxon>Teleostei</taxon>
        <taxon>Neoteleostei</taxon>
        <taxon>Acanthomorphata</taxon>
        <taxon>Ovalentaria</taxon>
        <taxon>Atherinomorphae</taxon>
        <taxon>Beloniformes</taxon>
        <taxon>Adrianichthyidae</taxon>
        <taxon>Oryziinae</taxon>
        <taxon>Oryzias</taxon>
    </lineage>
</organism>
<dbReference type="PANTHER" id="PTHR21292:SF7">
    <property type="entry name" value="EXOCYST COMPLEX COMPONENT 3-LIKE 2"/>
    <property type="match status" value="1"/>
</dbReference>
<evidence type="ECO:0000313" key="4">
    <source>
        <dbReference type="Proteomes" id="UP000261560"/>
    </source>
</evidence>
<dbReference type="Ensembl" id="ENSOMET00000011300.1">
    <property type="protein sequence ID" value="ENSOMEP00000003147.1"/>
    <property type="gene ID" value="ENSOMEG00000004068.1"/>
</dbReference>
<proteinExistence type="inferred from homology"/>
<dbReference type="OMA" id="MDVHMLV"/>
<sequence>MLQSAIAFSNQTQFLQGIAILVFYIIIAGTSKNGDSSIMDNPDEDRVSLQSNGANSGKKGKVGMFDSFRIKSIKQAVEKSPLPLRGRKSTSNDTEGSVPASSPPPASSGPSSPASPLRNDGGFFPNQEDNPGQAAPPCSLTRSNTAPSMSMLGDSLQRKGSKLRRSLRGIGKKKNGKKLEAPGDVSEDPRRSLERTEEKNEKTPEEIDELYILPELPESPLSVMEIHKLIDMEVLEEAHLNLLALRLELQKEQEAGVEDSSTKVAQKQKDLSLLYTDLRDKIHEIVRDSSTRPARNKGLLIPVARIIQEEEKRAGEPGGLPDSWVEAWKDAVCDGVQLKVNSVHLEQREQNKSWLAVHLGLLGNAIVEDLENVKKELRWSYPPTFKVFSTYVKSYHRVVGQHLKKLEEQTTELKDLYALLDWILNKYKSDRIMGSLTLQPDMTDESTDLQLESDFLKQLKDKYVCRVKEEMRTVVERIIVVENESVWSVRKKPEEEDNFFCSPFPMDIWTRVKGNTTISKQLCVDLEHKVIQTCLQELQHFPKRFEEEFRRHCAAIQPQPLWTEYHITYINSFMSLQDNMDGYHESCPQEVDGFRKEVKSLIVRLMQSLENQFKEDVTPFLRRMVTRKWLTNDDDFHQLQSRTQQLSQQCFHLKPPYTQEVASRLHHHVVKEYVGQLMKKSYSCKNRKHEKAAAKISKQMDALKDLFREMDSSQEWLYPVGEDLSNIIGLKNKADIKHHLKPLLEHYPDFSKKHLVAVLYFRGDVGGREHQLIVQRLTELKKRSSCNRKEVLFGDMLVTTNTNCLSSLPFSCLSRLLPDS</sequence>
<feature type="region of interest" description="Disordered" evidence="2">
    <location>
        <begin position="78"/>
        <end position="204"/>
    </location>
</feature>
<evidence type="ECO:0000256" key="1">
    <source>
        <dbReference type="ARBA" id="ARBA00009447"/>
    </source>
</evidence>
<dbReference type="Pfam" id="PF06046">
    <property type="entry name" value="Sec6"/>
    <property type="match status" value="1"/>
</dbReference>
<dbReference type="GO" id="GO:0000149">
    <property type="term" value="F:SNARE binding"/>
    <property type="evidence" value="ECO:0007669"/>
    <property type="project" value="TreeGrafter"/>
</dbReference>
<keyword evidence="4" id="KW-1185">Reference proteome</keyword>
<dbReference type="STRING" id="30732.ENSOMEP00000003147"/>
<protein>
    <submittedName>
        <fullName evidence="3">Exocyst complex component 3-like 4</fullName>
    </submittedName>
</protein>
<dbReference type="Proteomes" id="UP000261560">
    <property type="component" value="Unplaced"/>
</dbReference>
<evidence type="ECO:0000256" key="2">
    <source>
        <dbReference type="SAM" id="MobiDB-lite"/>
    </source>
</evidence>
<reference evidence="3" key="2">
    <citation type="submission" date="2025-09" db="UniProtKB">
        <authorList>
            <consortium name="Ensembl"/>
        </authorList>
    </citation>
    <scope>IDENTIFICATION</scope>
</reference>
<feature type="region of interest" description="Disordered" evidence="2">
    <location>
        <begin position="37"/>
        <end position="61"/>
    </location>
</feature>
<name>A0A3B3BD72_ORYME</name>
<accession>A0A3B3BD72</accession>
<dbReference type="InterPro" id="IPR010326">
    <property type="entry name" value="EXOC3/Sec6"/>
</dbReference>
<dbReference type="PaxDb" id="30732-ENSOMEP00000003147"/>
<dbReference type="GeneTree" id="ENSGT01030000234613"/>
<evidence type="ECO:0000313" key="3">
    <source>
        <dbReference type="Ensembl" id="ENSOMEP00000003147.1"/>
    </source>
</evidence>
<reference evidence="3" key="1">
    <citation type="submission" date="2025-08" db="UniProtKB">
        <authorList>
            <consortium name="Ensembl"/>
        </authorList>
    </citation>
    <scope>IDENTIFICATION</scope>
</reference>
<dbReference type="PANTHER" id="PTHR21292">
    <property type="entry name" value="EXOCYST COMPLEX COMPONENT SEC6-RELATED"/>
    <property type="match status" value="1"/>
</dbReference>
<comment type="similarity">
    <text evidence="1">Belongs to the SEC6 family.</text>
</comment>
<dbReference type="GO" id="GO:0006887">
    <property type="term" value="P:exocytosis"/>
    <property type="evidence" value="ECO:0007669"/>
    <property type="project" value="InterPro"/>
</dbReference>
<dbReference type="GO" id="GO:0051601">
    <property type="term" value="P:exocyst localization"/>
    <property type="evidence" value="ECO:0007669"/>
    <property type="project" value="TreeGrafter"/>
</dbReference>
<dbReference type="Gene3D" id="1.10.357.70">
    <property type="entry name" value="Exocyst complex component Sec6, C-terminal domain"/>
    <property type="match status" value="1"/>
</dbReference>